<dbReference type="Pfam" id="PF02897">
    <property type="entry name" value="Peptidase_S9_N"/>
    <property type="match status" value="1"/>
</dbReference>
<evidence type="ECO:0000256" key="4">
    <source>
        <dbReference type="ARBA" id="ARBA00022801"/>
    </source>
</evidence>
<evidence type="ECO:0000256" key="6">
    <source>
        <dbReference type="SAM" id="SignalP"/>
    </source>
</evidence>
<dbReference type="InterPro" id="IPR002470">
    <property type="entry name" value="Peptidase_S9A"/>
</dbReference>
<dbReference type="InterPro" id="IPR001375">
    <property type="entry name" value="Peptidase_S9_cat"/>
</dbReference>
<dbReference type="PANTHER" id="PTHR42881:SF2">
    <property type="entry name" value="PROLYL ENDOPEPTIDASE"/>
    <property type="match status" value="1"/>
</dbReference>
<dbReference type="AlphaFoldDB" id="A0A9X1YI16"/>
<keyword evidence="10" id="KW-1185">Reference proteome</keyword>
<dbReference type="InterPro" id="IPR023302">
    <property type="entry name" value="Pept_S9A_N"/>
</dbReference>
<reference evidence="9" key="1">
    <citation type="submission" date="2021-11" db="EMBL/GenBank/DDBJ databases">
        <title>BS-T2-15 a new species belonging to the Comamonadaceae family isolated from the soil of a French oak forest.</title>
        <authorList>
            <person name="Mieszkin S."/>
            <person name="Alain K."/>
        </authorList>
    </citation>
    <scope>NUCLEOTIDE SEQUENCE</scope>
    <source>
        <strain evidence="9">BS-T2-15</strain>
    </source>
</reference>
<dbReference type="RefSeq" id="WP_275682929.1">
    <property type="nucleotide sequence ID" value="NZ_JAJLJH010000003.1"/>
</dbReference>
<protein>
    <recommendedName>
        <fullName evidence="2">prolyl oligopeptidase</fullName>
        <ecNumber evidence="2">3.4.21.26</ecNumber>
    </recommendedName>
</protein>
<accession>A0A9X1YI16</accession>
<evidence type="ECO:0000259" key="7">
    <source>
        <dbReference type="Pfam" id="PF00326"/>
    </source>
</evidence>
<proteinExistence type="predicted"/>
<feature type="signal peptide" evidence="6">
    <location>
        <begin position="1"/>
        <end position="24"/>
    </location>
</feature>
<keyword evidence="4" id="KW-0378">Hydrolase</keyword>
<dbReference type="Gene3D" id="2.130.10.120">
    <property type="entry name" value="Prolyl oligopeptidase, N-terminal domain"/>
    <property type="match status" value="1"/>
</dbReference>
<dbReference type="GO" id="GO:0005829">
    <property type="term" value="C:cytosol"/>
    <property type="evidence" value="ECO:0007669"/>
    <property type="project" value="TreeGrafter"/>
</dbReference>
<dbReference type="InterPro" id="IPR051167">
    <property type="entry name" value="Prolyl_oligopep/macrocyclase"/>
</dbReference>
<evidence type="ECO:0000256" key="5">
    <source>
        <dbReference type="ARBA" id="ARBA00022825"/>
    </source>
</evidence>
<feature type="domain" description="Peptidase S9A N-terminal" evidence="8">
    <location>
        <begin position="28"/>
        <end position="428"/>
    </location>
</feature>
<keyword evidence="6" id="KW-0732">Signal</keyword>
<dbReference type="SUPFAM" id="SSF50993">
    <property type="entry name" value="Peptidase/esterase 'gauge' domain"/>
    <property type="match status" value="1"/>
</dbReference>
<dbReference type="GO" id="GO:0004252">
    <property type="term" value="F:serine-type endopeptidase activity"/>
    <property type="evidence" value="ECO:0007669"/>
    <property type="project" value="UniProtKB-EC"/>
</dbReference>
<feature type="domain" description="Peptidase S9 prolyl oligopeptidase catalytic" evidence="7">
    <location>
        <begin position="512"/>
        <end position="719"/>
    </location>
</feature>
<dbReference type="Pfam" id="PF00326">
    <property type="entry name" value="Peptidase_S9"/>
    <property type="match status" value="1"/>
</dbReference>
<evidence type="ECO:0000313" key="9">
    <source>
        <dbReference type="EMBL" id="MCK9686889.1"/>
    </source>
</evidence>
<dbReference type="PANTHER" id="PTHR42881">
    <property type="entry name" value="PROLYL ENDOPEPTIDASE"/>
    <property type="match status" value="1"/>
</dbReference>
<dbReference type="EC" id="3.4.21.26" evidence="2"/>
<dbReference type="GO" id="GO:0070012">
    <property type="term" value="F:oligopeptidase activity"/>
    <property type="evidence" value="ECO:0007669"/>
    <property type="project" value="TreeGrafter"/>
</dbReference>
<evidence type="ECO:0000256" key="2">
    <source>
        <dbReference type="ARBA" id="ARBA00011897"/>
    </source>
</evidence>
<keyword evidence="5" id="KW-0720">Serine protease</keyword>
<gene>
    <name evidence="9" type="ORF">LPC04_14345</name>
</gene>
<name>A0A9X1YI16_9BURK</name>
<dbReference type="Proteomes" id="UP001139353">
    <property type="component" value="Unassembled WGS sequence"/>
</dbReference>
<dbReference type="InterPro" id="IPR029058">
    <property type="entry name" value="AB_hydrolase_fold"/>
</dbReference>
<sequence>MPRSIPALRASCAALAGACALAHAGAMPPVAPVRAASDAYFGTVVTDSYRYMEDLSAPDVQQWAHAQADFARATLDAIPGRAKLLARIGELEASVTARVTQVKLSAGGLVFVEKRLAGDEQGKLYVRQGMKGEDRLLVDPETLAKATGSPHAIEFFAPSHDGRFVAYGLSAGGSEQTVIHVMDVATGKELAVPIDRAQYSDANWAADDSGFFYLRQRLLPKDAPDSEKLVGQTAFFHRMKGQGADQAVIVAGKDDHLKIAAAEFPFVAPIAGTKWTVAIPANGVANEFDLYAAPQGQALDPKLKWRKLFGRESDITGFAIHGDDLYLLSHQSASRFKVLQTSMTHPDLALARVVVAPSREVIDNIAAAKDALYVQTRDGVAGKLYRVGYANDAQPVPVAMPVSGAIRIVDADLSRPGVIVSVDSWTHDSAYYAVGVRDDQIADTGLQAVGPFGAPAEIESREVMVKSHDGLEVPLSIVYPKSMKLDGSNPLELHAYGSYGITNNPAYLPRQLAWYELGGVQATCHVRGGGVYGEQWHLAGKLLTKPNTWKDLIACGDYLVKQGYTSPAKMAIDGRSAGGLAIGRAMTERPDLWAVAVPEVGALNSVREELQSGGPANIPEFGTVKDRKQFDALLEMDSFHHVEDGVKYPATLLMQGYNDARVSAWESMKMAARLQAATASGKPVLLRMGFDAGHGPGATKTQLQEQVADKWSFMLWQFGDARFQPAAR</sequence>
<comment type="caution">
    <text evidence="9">The sequence shown here is derived from an EMBL/GenBank/DDBJ whole genome shotgun (WGS) entry which is preliminary data.</text>
</comment>
<organism evidence="9 10">
    <name type="scientific">Scleromatobacter humisilvae</name>
    <dbReference type="NCBI Taxonomy" id="2897159"/>
    <lineage>
        <taxon>Bacteria</taxon>
        <taxon>Pseudomonadati</taxon>
        <taxon>Pseudomonadota</taxon>
        <taxon>Betaproteobacteria</taxon>
        <taxon>Burkholderiales</taxon>
        <taxon>Sphaerotilaceae</taxon>
        <taxon>Scleromatobacter</taxon>
    </lineage>
</organism>
<evidence type="ECO:0000256" key="1">
    <source>
        <dbReference type="ARBA" id="ARBA00001070"/>
    </source>
</evidence>
<dbReference type="PRINTS" id="PR00862">
    <property type="entry name" value="PROLIGOPTASE"/>
</dbReference>
<evidence type="ECO:0000313" key="10">
    <source>
        <dbReference type="Proteomes" id="UP001139353"/>
    </source>
</evidence>
<evidence type="ECO:0000259" key="8">
    <source>
        <dbReference type="Pfam" id="PF02897"/>
    </source>
</evidence>
<comment type="catalytic activity">
    <reaction evidence="1">
        <text>Hydrolysis of Pro-|-Xaa &gt;&gt; Ala-|-Xaa in oligopeptides.</text>
        <dbReference type="EC" id="3.4.21.26"/>
    </reaction>
</comment>
<keyword evidence="3" id="KW-0645">Protease</keyword>
<dbReference type="Gene3D" id="3.40.50.1820">
    <property type="entry name" value="alpha/beta hydrolase"/>
    <property type="match status" value="1"/>
</dbReference>
<dbReference type="EMBL" id="JAJLJH010000003">
    <property type="protein sequence ID" value="MCK9686889.1"/>
    <property type="molecule type" value="Genomic_DNA"/>
</dbReference>
<feature type="chain" id="PRO_5040887794" description="prolyl oligopeptidase" evidence="6">
    <location>
        <begin position="25"/>
        <end position="728"/>
    </location>
</feature>
<dbReference type="SUPFAM" id="SSF53474">
    <property type="entry name" value="alpha/beta-Hydrolases"/>
    <property type="match status" value="1"/>
</dbReference>
<dbReference type="GO" id="GO:0006508">
    <property type="term" value="P:proteolysis"/>
    <property type="evidence" value="ECO:0007669"/>
    <property type="project" value="UniProtKB-KW"/>
</dbReference>
<evidence type="ECO:0000256" key="3">
    <source>
        <dbReference type="ARBA" id="ARBA00022670"/>
    </source>
</evidence>